<evidence type="ECO:0000313" key="4">
    <source>
        <dbReference type="Proteomes" id="UP000094578"/>
    </source>
</evidence>
<keyword evidence="1" id="KW-0472">Membrane</keyword>
<keyword evidence="1" id="KW-0812">Transmembrane</keyword>
<dbReference type="Proteomes" id="UP000094578">
    <property type="component" value="Unassembled WGS sequence"/>
</dbReference>
<evidence type="ECO:0000256" key="1">
    <source>
        <dbReference type="SAM" id="Phobius"/>
    </source>
</evidence>
<organism evidence="3 4">
    <name type="scientific">Paenibacillus nuruki</name>
    <dbReference type="NCBI Taxonomy" id="1886670"/>
    <lineage>
        <taxon>Bacteria</taxon>
        <taxon>Bacillati</taxon>
        <taxon>Bacillota</taxon>
        <taxon>Bacilli</taxon>
        <taxon>Bacillales</taxon>
        <taxon>Paenibacillaceae</taxon>
        <taxon>Paenibacillus</taxon>
    </lineage>
</organism>
<evidence type="ECO:0000259" key="2">
    <source>
        <dbReference type="Pfam" id="PF09835"/>
    </source>
</evidence>
<evidence type="ECO:0000313" key="3">
    <source>
        <dbReference type="EMBL" id="ODP29714.1"/>
    </source>
</evidence>
<reference evidence="3 4" key="1">
    <citation type="submission" date="2016-08" db="EMBL/GenBank/DDBJ databases">
        <title>Genome sequencing of Paenibacillus sp. TI45-13ar, isolated from Korean traditional nuruk.</title>
        <authorList>
            <person name="Kim S.-J."/>
        </authorList>
    </citation>
    <scope>NUCLEOTIDE SEQUENCE [LARGE SCALE GENOMIC DNA]</scope>
    <source>
        <strain evidence="3 4">TI45-13ar</strain>
    </source>
</reference>
<dbReference type="AlphaFoldDB" id="A0A1E3L7T7"/>
<proteinExistence type="predicted"/>
<keyword evidence="1" id="KW-1133">Transmembrane helix</keyword>
<gene>
    <name evidence="3" type="ORF">PTI45_00868</name>
</gene>
<dbReference type="RefSeq" id="WP_069326323.1">
    <property type="nucleotide sequence ID" value="NZ_MDER01000029.1"/>
</dbReference>
<dbReference type="PANTHER" id="PTHR40547:SF1">
    <property type="entry name" value="SLL0298 PROTEIN"/>
    <property type="match status" value="1"/>
</dbReference>
<protein>
    <recommendedName>
        <fullName evidence="2">DUF2062 domain-containing protein</fullName>
    </recommendedName>
</protein>
<keyword evidence="4" id="KW-1185">Reference proteome</keyword>
<accession>A0A1E3L7T7</accession>
<name>A0A1E3L7T7_9BACL</name>
<dbReference type="Pfam" id="PF09835">
    <property type="entry name" value="DUF2062"/>
    <property type="match status" value="1"/>
</dbReference>
<dbReference type="EMBL" id="MDER01000029">
    <property type="protein sequence ID" value="ODP29714.1"/>
    <property type="molecule type" value="Genomic_DNA"/>
</dbReference>
<feature type="transmembrane region" description="Helical" evidence="1">
    <location>
        <begin position="27"/>
        <end position="51"/>
    </location>
</feature>
<comment type="caution">
    <text evidence="3">The sequence shown here is derived from an EMBL/GenBank/DDBJ whole genome shotgun (WGS) entry which is preliminary data.</text>
</comment>
<feature type="transmembrane region" description="Helical" evidence="1">
    <location>
        <begin position="131"/>
        <end position="154"/>
    </location>
</feature>
<dbReference type="InterPro" id="IPR018639">
    <property type="entry name" value="DUF2062"/>
</dbReference>
<feature type="transmembrane region" description="Helical" evidence="1">
    <location>
        <begin position="63"/>
        <end position="83"/>
    </location>
</feature>
<dbReference type="STRING" id="1886670.PTI45_00868"/>
<sequence>MKKIHPGRFLKLNMIRLLRLKKGAHQVAIGFSVGLFPSWYPLIGIGPILSLGLTRLFKGAMPAAIFAASLDSFVWPLTFFLNYHTGHFLVTLWRSARLPASMPNIDIPDWPEDYMQPIHQSHHWRDAGVDFITGAAVNSIIFAIIIYIVIKWVMVKYRVPLLRRLRGKKVQPSASQKD</sequence>
<feature type="domain" description="DUF2062" evidence="2">
    <location>
        <begin position="8"/>
        <end position="158"/>
    </location>
</feature>
<dbReference type="PANTHER" id="PTHR40547">
    <property type="entry name" value="SLL0298 PROTEIN"/>
    <property type="match status" value="1"/>
</dbReference>